<evidence type="ECO:0000256" key="2">
    <source>
        <dbReference type="SAM" id="MobiDB-lite"/>
    </source>
</evidence>
<keyword evidence="5" id="KW-1185">Reference proteome</keyword>
<dbReference type="PROSITE" id="PS50296">
    <property type="entry name" value="SUI1"/>
    <property type="match status" value="1"/>
</dbReference>
<dbReference type="InterPro" id="IPR036877">
    <property type="entry name" value="SUI1_dom_sf"/>
</dbReference>
<dbReference type="InterPro" id="IPR048517">
    <property type="entry name" value="DENR_N"/>
</dbReference>
<dbReference type="CDD" id="cd11607">
    <property type="entry name" value="DENR_C"/>
    <property type="match status" value="1"/>
</dbReference>
<feature type="compositionally biased region" description="Basic residues" evidence="2">
    <location>
        <begin position="190"/>
        <end position="201"/>
    </location>
</feature>
<dbReference type="InterPro" id="IPR001950">
    <property type="entry name" value="SUI1"/>
</dbReference>
<dbReference type="PANTHER" id="PTHR12789">
    <property type="entry name" value="DENSITY-REGULATED PROTEIN HOMOLOG"/>
    <property type="match status" value="1"/>
</dbReference>
<sequence length="295" mass="32717">MVADIDIVDIITTPRSVLYCDACGMPPEYCSYGPDFETHCLPWLKAKHPQLYEKLHADHIIAAATTTAAADGDAAASAASAIPKPSKPWTTRERLTAFYTQYMPEKLEGINDILLKYEGKEDKLFMALVKKYGPEPMDPFFADDSDDDDDDGDDDESSDDEDDDDEHNLNDQMDGLDMKDAKKSSSSKSSNKRRGASAKKVNKVDTRIIIQKISRNRKKAVTHVVGMETIPGMKLKEASKAFSKRFAGSSSVKEKEIIIQGDHSYDVAEMIISKFGVSEEAVYFDLDGEFVPYSG</sequence>
<feature type="region of interest" description="Disordered" evidence="2">
    <location>
        <begin position="137"/>
        <end position="202"/>
    </location>
</feature>
<dbReference type="Proteomes" id="UP001530293">
    <property type="component" value="Unassembled WGS sequence"/>
</dbReference>
<reference evidence="4 5" key="1">
    <citation type="submission" date="2024-10" db="EMBL/GenBank/DDBJ databases">
        <title>Updated reference genomes for cyclostephanoid diatoms.</title>
        <authorList>
            <person name="Roberts W.R."/>
            <person name="Alverson A.J."/>
        </authorList>
    </citation>
    <scope>NUCLEOTIDE SEQUENCE [LARGE SCALE GENOMIC DNA]</scope>
    <source>
        <strain evidence="4 5">AJA232-27</strain>
    </source>
</reference>
<comment type="caution">
    <text evidence="4">The sequence shown here is derived from an EMBL/GenBank/DDBJ whole genome shotgun (WGS) entry which is preliminary data.</text>
</comment>
<name>A0ABD3N380_9STRA</name>
<dbReference type="Gene3D" id="3.30.780.10">
    <property type="entry name" value="SUI1-like domain"/>
    <property type="match status" value="1"/>
</dbReference>
<dbReference type="InterPro" id="IPR046447">
    <property type="entry name" value="DENR_C"/>
</dbReference>
<dbReference type="PANTHER" id="PTHR12789:SF0">
    <property type="entry name" value="DENSITY-REGULATED PROTEIN"/>
    <property type="match status" value="1"/>
</dbReference>
<organism evidence="4 5">
    <name type="scientific">Discostella pseudostelligera</name>
    <dbReference type="NCBI Taxonomy" id="259834"/>
    <lineage>
        <taxon>Eukaryota</taxon>
        <taxon>Sar</taxon>
        <taxon>Stramenopiles</taxon>
        <taxon>Ochrophyta</taxon>
        <taxon>Bacillariophyta</taxon>
        <taxon>Coscinodiscophyceae</taxon>
        <taxon>Thalassiosirophycidae</taxon>
        <taxon>Stephanodiscales</taxon>
        <taxon>Stephanodiscaceae</taxon>
        <taxon>Discostella</taxon>
    </lineage>
</organism>
<accession>A0ABD3N380</accession>
<evidence type="ECO:0000313" key="5">
    <source>
        <dbReference type="Proteomes" id="UP001530293"/>
    </source>
</evidence>
<dbReference type="AlphaFoldDB" id="A0ABD3N380"/>
<proteinExistence type="inferred from homology"/>
<dbReference type="EMBL" id="JALLBG020000042">
    <property type="protein sequence ID" value="KAL3770442.1"/>
    <property type="molecule type" value="Genomic_DNA"/>
</dbReference>
<comment type="similarity">
    <text evidence="1">Belongs to the DENR family.</text>
</comment>
<feature type="domain" description="SUI1" evidence="3">
    <location>
        <begin position="208"/>
        <end position="275"/>
    </location>
</feature>
<evidence type="ECO:0000256" key="1">
    <source>
        <dbReference type="ARBA" id="ARBA00007514"/>
    </source>
</evidence>
<evidence type="ECO:0000313" key="4">
    <source>
        <dbReference type="EMBL" id="KAL3770442.1"/>
    </source>
</evidence>
<protein>
    <recommendedName>
        <fullName evidence="3">SUI1 domain-containing protein</fullName>
    </recommendedName>
</protein>
<dbReference type="Pfam" id="PF21023">
    <property type="entry name" value="DENR_N"/>
    <property type="match status" value="1"/>
</dbReference>
<evidence type="ECO:0000259" key="3">
    <source>
        <dbReference type="PROSITE" id="PS50296"/>
    </source>
</evidence>
<feature type="compositionally biased region" description="Acidic residues" evidence="2">
    <location>
        <begin position="141"/>
        <end position="166"/>
    </location>
</feature>
<dbReference type="Pfam" id="PF01253">
    <property type="entry name" value="SUI1"/>
    <property type="match status" value="1"/>
</dbReference>
<dbReference type="InterPro" id="IPR050318">
    <property type="entry name" value="DENR/SUI1_TIF"/>
</dbReference>
<gene>
    <name evidence="4" type="ORF">ACHAWU_009993</name>
</gene>
<dbReference type="SUPFAM" id="SSF55159">
    <property type="entry name" value="eIF1-like"/>
    <property type="match status" value="1"/>
</dbReference>